<protein>
    <recommendedName>
        <fullName evidence="4">Fibronectin type-III domain-containing protein</fullName>
    </recommendedName>
</protein>
<dbReference type="PROSITE" id="PS51318">
    <property type="entry name" value="TAT"/>
    <property type="match status" value="1"/>
</dbReference>
<dbReference type="RefSeq" id="WP_142007670.1">
    <property type="nucleotide sequence ID" value="NZ_CAJTBP010000001.1"/>
</dbReference>
<feature type="chain" id="PRO_5021756918" description="Fibronectin type-III domain-containing protein" evidence="1">
    <location>
        <begin position="31"/>
        <end position="194"/>
    </location>
</feature>
<reference evidence="2 3" key="1">
    <citation type="submission" date="2019-06" db="EMBL/GenBank/DDBJ databases">
        <title>Sequencing the genomes of 1000 actinobacteria strains.</title>
        <authorList>
            <person name="Klenk H.-P."/>
        </authorList>
    </citation>
    <scope>NUCLEOTIDE SEQUENCE [LARGE SCALE GENOMIC DNA]</scope>
    <source>
        <strain evidence="2 3">DSM 24617</strain>
    </source>
</reference>
<dbReference type="EMBL" id="VFOK01000002">
    <property type="protein sequence ID" value="TQL28900.1"/>
    <property type="molecule type" value="Genomic_DNA"/>
</dbReference>
<dbReference type="OrthoDB" id="9948227at2"/>
<evidence type="ECO:0000313" key="3">
    <source>
        <dbReference type="Proteomes" id="UP000318336"/>
    </source>
</evidence>
<name>A0A542WZ94_9MICO</name>
<keyword evidence="3" id="KW-1185">Reference proteome</keyword>
<feature type="signal peptide" evidence="1">
    <location>
        <begin position="1"/>
        <end position="30"/>
    </location>
</feature>
<keyword evidence="1" id="KW-0732">Signal</keyword>
<evidence type="ECO:0000256" key="1">
    <source>
        <dbReference type="SAM" id="SignalP"/>
    </source>
</evidence>
<sequence>MSTPSRATVVKGAAWAIPTIALASAAPATAASPLPCPTVPGGSDWSLTYSGTLGPASTGAYSWNSTGTQWTVYRDNGSSSSTLTFTTTTTISNLIVGRSYSMRIPISWGYGNGVASQSTGATARVIVDGTTVLSRATRSSAGLGTSPGGATYTATSFTATSTSMQLQYQVIISAKTSQANDDIIMSVPTFANCV</sequence>
<evidence type="ECO:0000313" key="2">
    <source>
        <dbReference type="EMBL" id="TQL28900.1"/>
    </source>
</evidence>
<organism evidence="2 3">
    <name type="scientific">Barrientosiimonas humi</name>
    <dbReference type="NCBI Taxonomy" id="999931"/>
    <lineage>
        <taxon>Bacteria</taxon>
        <taxon>Bacillati</taxon>
        <taxon>Actinomycetota</taxon>
        <taxon>Actinomycetes</taxon>
        <taxon>Micrococcales</taxon>
        <taxon>Dermacoccaceae</taxon>
        <taxon>Barrientosiimonas</taxon>
    </lineage>
</organism>
<dbReference type="Proteomes" id="UP000318336">
    <property type="component" value="Unassembled WGS sequence"/>
</dbReference>
<evidence type="ECO:0008006" key="4">
    <source>
        <dbReference type="Google" id="ProtNLM"/>
    </source>
</evidence>
<accession>A0A542WZ94</accession>
<comment type="caution">
    <text evidence="2">The sequence shown here is derived from an EMBL/GenBank/DDBJ whole genome shotgun (WGS) entry which is preliminary data.</text>
</comment>
<proteinExistence type="predicted"/>
<gene>
    <name evidence="2" type="ORF">FB554_3208</name>
</gene>
<dbReference type="InterPro" id="IPR006311">
    <property type="entry name" value="TAT_signal"/>
</dbReference>
<dbReference type="AlphaFoldDB" id="A0A542WZ94"/>